<proteinExistence type="predicted"/>
<dbReference type="Proteomes" id="UP001153636">
    <property type="component" value="Chromosome 11"/>
</dbReference>
<organism evidence="1 2">
    <name type="scientific">Psylliodes chrysocephalus</name>
    <dbReference type="NCBI Taxonomy" id="3402493"/>
    <lineage>
        <taxon>Eukaryota</taxon>
        <taxon>Metazoa</taxon>
        <taxon>Ecdysozoa</taxon>
        <taxon>Arthropoda</taxon>
        <taxon>Hexapoda</taxon>
        <taxon>Insecta</taxon>
        <taxon>Pterygota</taxon>
        <taxon>Neoptera</taxon>
        <taxon>Endopterygota</taxon>
        <taxon>Coleoptera</taxon>
        <taxon>Polyphaga</taxon>
        <taxon>Cucujiformia</taxon>
        <taxon>Chrysomeloidea</taxon>
        <taxon>Chrysomelidae</taxon>
        <taxon>Galerucinae</taxon>
        <taxon>Alticini</taxon>
        <taxon>Psylliodes</taxon>
    </lineage>
</organism>
<dbReference type="AlphaFoldDB" id="A0A9P0G9D6"/>
<evidence type="ECO:0000313" key="1">
    <source>
        <dbReference type="EMBL" id="CAH1101690.1"/>
    </source>
</evidence>
<accession>A0A9P0G9D6</accession>
<reference evidence="1" key="1">
    <citation type="submission" date="2022-01" db="EMBL/GenBank/DDBJ databases">
        <authorList>
            <person name="King R."/>
        </authorList>
    </citation>
    <scope>NUCLEOTIDE SEQUENCE</scope>
</reference>
<name>A0A9P0G9D6_9CUCU</name>
<evidence type="ECO:0000313" key="2">
    <source>
        <dbReference type="Proteomes" id="UP001153636"/>
    </source>
</evidence>
<protein>
    <submittedName>
        <fullName evidence="1">Uncharacterized protein</fullName>
    </submittedName>
</protein>
<keyword evidence="2" id="KW-1185">Reference proteome</keyword>
<gene>
    <name evidence="1" type="ORF">PSYICH_LOCUS2617</name>
</gene>
<dbReference type="EMBL" id="OV651823">
    <property type="protein sequence ID" value="CAH1101690.1"/>
    <property type="molecule type" value="Genomic_DNA"/>
</dbReference>
<sequence>MKCLNLRHLGFLIDICIKSIETRFSIYFENNPQSEMAIIATTLLPKFRLRWLNSFKNTNFILQENQVKNMVLKAAKEFVSFENYATREVIDEEENEDFFELSTVSEIYTEKEAPSVSHEFE</sequence>